<feature type="domain" description="Alpha/beta hydrolase fold-3" evidence="2">
    <location>
        <begin position="91"/>
        <end position="300"/>
    </location>
</feature>
<evidence type="ECO:0000256" key="1">
    <source>
        <dbReference type="ARBA" id="ARBA00022801"/>
    </source>
</evidence>
<name>A0A9P3UM94_LYOSH</name>
<evidence type="ECO:0000259" key="2">
    <source>
        <dbReference type="Pfam" id="PF07859"/>
    </source>
</evidence>
<dbReference type="GO" id="GO:0016787">
    <property type="term" value="F:hydrolase activity"/>
    <property type="evidence" value="ECO:0007669"/>
    <property type="project" value="UniProtKB-KW"/>
</dbReference>
<comment type="caution">
    <text evidence="3">The sequence shown here is derived from an EMBL/GenBank/DDBJ whole genome shotgun (WGS) entry which is preliminary data.</text>
</comment>
<dbReference type="OrthoDB" id="408631at2759"/>
<dbReference type="InterPro" id="IPR029058">
    <property type="entry name" value="AB_hydrolase_fold"/>
</dbReference>
<proteinExistence type="predicted"/>
<gene>
    <name evidence="3" type="ORF">LshimejAT787_0411780</name>
</gene>
<dbReference type="EMBL" id="BRPK01000004">
    <property type="protein sequence ID" value="GLB38127.1"/>
    <property type="molecule type" value="Genomic_DNA"/>
</dbReference>
<reference evidence="3" key="1">
    <citation type="submission" date="2022-07" db="EMBL/GenBank/DDBJ databases">
        <title>The genome of Lyophyllum shimeji provides insight into the initial evolution of ectomycorrhizal fungal genome.</title>
        <authorList>
            <person name="Kobayashi Y."/>
            <person name="Shibata T."/>
            <person name="Hirakawa H."/>
            <person name="Shigenobu S."/>
            <person name="Nishiyama T."/>
            <person name="Yamada A."/>
            <person name="Hasebe M."/>
            <person name="Kawaguchi M."/>
        </authorList>
    </citation>
    <scope>NUCLEOTIDE SEQUENCE</scope>
    <source>
        <strain evidence="3">AT787</strain>
    </source>
</reference>
<evidence type="ECO:0000313" key="3">
    <source>
        <dbReference type="EMBL" id="GLB38127.1"/>
    </source>
</evidence>
<protein>
    <submittedName>
        <fullName evidence="3">Lipase esterase</fullName>
    </submittedName>
</protein>
<organism evidence="3 4">
    <name type="scientific">Lyophyllum shimeji</name>
    <name type="common">Hon-shimeji</name>
    <name type="synonym">Tricholoma shimeji</name>
    <dbReference type="NCBI Taxonomy" id="47721"/>
    <lineage>
        <taxon>Eukaryota</taxon>
        <taxon>Fungi</taxon>
        <taxon>Dikarya</taxon>
        <taxon>Basidiomycota</taxon>
        <taxon>Agaricomycotina</taxon>
        <taxon>Agaricomycetes</taxon>
        <taxon>Agaricomycetidae</taxon>
        <taxon>Agaricales</taxon>
        <taxon>Tricholomatineae</taxon>
        <taxon>Lyophyllaceae</taxon>
        <taxon>Lyophyllum</taxon>
    </lineage>
</organism>
<dbReference type="PANTHER" id="PTHR48081:SF8">
    <property type="entry name" value="ALPHA_BETA HYDROLASE FOLD-3 DOMAIN-CONTAINING PROTEIN-RELATED"/>
    <property type="match status" value="1"/>
</dbReference>
<evidence type="ECO:0000313" key="4">
    <source>
        <dbReference type="Proteomes" id="UP001063166"/>
    </source>
</evidence>
<keyword evidence="4" id="KW-1185">Reference proteome</keyword>
<dbReference type="InterPro" id="IPR050300">
    <property type="entry name" value="GDXG_lipolytic_enzyme"/>
</dbReference>
<dbReference type="InterPro" id="IPR013094">
    <property type="entry name" value="AB_hydrolase_3"/>
</dbReference>
<dbReference type="Pfam" id="PF07859">
    <property type="entry name" value="Abhydrolase_3"/>
    <property type="match status" value="1"/>
</dbReference>
<dbReference type="SUPFAM" id="SSF53474">
    <property type="entry name" value="alpha/beta-Hydrolases"/>
    <property type="match status" value="1"/>
</dbReference>
<dbReference type="Gene3D" id="3.40.50.1820">
    <property type="entry name" value="alpha/beta hydrolase"/>
    <property type="match status" value="1"/>
</dbReference>
<dbReference type="AlphaFoldDB" id="A0A9P3UM94"/>
<keyword evidence="1" id="KW-0378">Hydrolase</keyword>
<dbReference type="Proteomes" id="UP001063166">
    <property type="component" value="Unassembled WGS sequence"/>
</dbReference>
<accession>A0A9P3UM94</accession>
<sequence length="356" mass="38466">MTDRIAHQPLHPSIIPRLDPEYLAFHTSTLQYIVPPHTLPWDPAIRNAPAVPGGSAPLEVARTQDFDLTHTKVRAFTPKGETPEGGWPVFIFFHGGGWTLGNIASETSFATNMAVRANCVVVSVDYRLAPEHPYPAAVDDAIESLDWVVQHGSQLLNTNASRIAVGGSSSGGNLAAILALKAAQRSPPIPLVFQLLIVPVTDNTASATSLWSENQHTPWLSPARMLWFRQNYLPNEADRTKWDASPLFAPAELLARAPGAWIGVAGLDILREEGVRYGERLRAEGVRVEVRVYEGAPHPVMAMDGTCAGGFLLSGWTLTFSGVTVMCVRCAVGALKVGKQLVSDAAAALKKALWEE</sequence>
<dbReference type="PANTHER" id="PTHR48081">
    <property type="entry name" value="AB HYDROLASE SUPERFAMILY PROTEIN C4A8.06C"/>
    <property type="match status" value="1"/>
</dbReference>